<evidence type="ECO:0000313" key="2">
    <source>
        <dbReference type="EMBL" id="KAF4660229.1"/>
    </source>
</evidence>
<reference evidence="2 3" key="1">
    <citation type="submission" date="2020-04" db="EMBL/GenBank/DDBJ databases">
        <title>Perkinsus chesapeaki whole genome sequence.</title>
        <authorList>
            <person name="Bogema D.R."/>
        </authorList>
    </citation>
    <scope>NUCLEOTIDE SEQUENCE [LARGE SCALE GENOMIC DNA]</scope>
    <source>
        <strain evidence="2">ATCC PRA-425</strain>
    </source>
</reference>
<dbReference type="Proteomes" id="UP000591131">
    <property type="component" value="Unassembled WGS sequence"/>
</dbReference>
<keyword evidence="1" id="KW-0732">Signal</keyword>
<sequence length="151" mass="17004">MTIALALLLALTVGCSGDINLAYTNALYSRVNSDIDSSVFDVMLRIYAKEKRLTMAYTCNGSTYGAFEDDFFIKRGRICLNSSNTGDVKYQNFVTDFGERCPSLRRKPSWPDLAEFFPSPQVLPLFNRYVTMEFYVGGCKLVLFLALDVRG</sequence>
<gene>
    <name evidence="2" type="ORF">FOL47_007258</name>
</gene>
<comment type="caution">
    <text evidence="2">The sequence shown here is derived from an EMBL/GenBank/DDBJ whole genome shotgun (WGS) entry which is preliminary data.</text>
</comment>
<evidence type="ECO:0000313" key="3">
    <source>
        <dbReference type="Proteomes" id="UP000591131"/>
    </source>
</evidence>
<feature type="signal peptide" evidence="1">
    <location>
        <begin position="1"/>
        <end position="17"/>
    </location>
</feature>
<proteinExistence type="predicted"/>
<protein>
    <submittedName>
        <fullName evidence="2">Uncharacterized protein</fullName>
    </submittedName>
</protein>
<evidence type="ECO:0000256" key="1">
    <source>
        <dbReference type="SAM" id="SignalP"/>
    </source>
</evidence>
<dbReference type="AlphaFoldDB" id="A0A7J6LLT3"/>
<organism evidence="2 3">
    <name type="scientific">Perkinsus chesapeaki</name>
    <name type="common">Clam parasite</name>
    <name type="synonym">Perkinsus andrewsi</name>
    <dbReference type="NCBI Taxonomy" id="330153"/>
    <lineage>
        <taxon>Eukaryota</taxon>
        <taxon>Sar</taxon>
        <taxon>Alveolata</taxon>
        <taxon>Perkinsozoa</taxon>
        <taxon>Perkinsea</taxon>
        <taxon>Perkinsida</taxon>
        <taxon>Perkinsidae</taxon>
        <taxon>Perkinsus</taxon>
    </lineage>
</organism>
<feature type="chain" id="PRO_5029900099" evidence="1">
    <location>
        <begin position="18"/>
        <end position="151"/>
    </location>
</feature>
<name>A0A7J6LLT3_PERCH</name>
<keyword evidence="3" id="KW-1185">Reference proteome</keyword>
<dbReference type="EMBL" id="JAAPAO010000421">
    <property type="protein sequence ID" value="KAF4660229.1"/>
    <property type="molecule type" value="Genomic_DNA"/>
</dbReference>
<accession>A0A7J6LLT3</accession>